<accession>A0A2U1LFD9</accession>
<comment type="caution">
    <text evidence="1">The sequence shown here is derived from an EMBL/GenBank/DDBJ whole genome shotgun (WGS) entry which is preliminary data.</text>
</comment>
<keyword evidence="2" id="KW-1185">Reference proteome</keyword>
<reference evidence="1 2" key="1">
    <citation type="journal article" date="2018" name="Mol. Plant">
        <title>The genome of Artemisia annua provides insight into the evolution of Asteraceae family and artemisinin biosynthesis.</title>
        <authorList>
            <person name="Shen Q."/>
            <person name="Zhang L."/>
            <person name="Liao Z."/>
            <person name="Wang S."/>
            <person name="Yan T."/>
            <person name="Shi P."/>
            <person name="Liu M."/>
            <person name="Fu X."/>
            <person name="Pan Q."/>
            <person name="Wang Y."/>
            <person name="Lv Z."/>
            <person name="Lu X."/>
            <person name="Zhang F."/>
            <person name="Jiang W."/>
            <person name="Ma Y."/>
            <person name="Chen M."/>
            <person name="Hao X."/>
            <person name="Li L."/>
            <person name="Tang Y."/>
            <person name="Lv G."/>
            <person name="Zhou Y."/>
            <person name="Sun X."/>
            <person name="Brodelius P.E."/>
            <person name="Rose J.K.C."/>
            <person name="Tang K."/>
        </authorList>
    </citation>
    <scope>NUCLEOTIDE SEQUENCE [LARGE SCALE GENOMIC DNA]</scope>
    <source>
        <strain evidence="2">cv. Huhao1</strain>
        <tissue evidence="1">Leaf</tissue>
    </source>
</reference>
<sequence length="51" mass="5959">MWPLFIVRWLDLNQVKASPIMEKVPSIINLEAYNSGKKVLQHQAAYTTRQM</sequence>
<evidence type="ECO:0000313" key="1">
    <source>
        <dbReference type="EMBL" id="PWA47708.1"/>
    </source>
</evidence>
<evidence type="ECO:0000313" key="2">
    <source>
        <dbReference type="Proteomes" id="UP000245207"/>
    </source>
</evidence>
<protein>
    <submittedName>
        <fullName evidence="1">Uncharacterized protein</fullName>
    </submittedName>
</protein>
<name>A0A2U1LFD9_ARTAN</name>
<proteinExistence type="predicted"/>
<dbReference type="EMBL" id="PKPP01009686">
    <property type="protein sequence ID" value="PWA47708.1"/>
    <property type="molecule type" value="Genomic_DNA"/>
</dbReference>
<gene>
    <name evidence="1" type="ORF">CTI12_AA399500</name>
</gene>
<organism evidence="1 2">
    <name type="scientific">Artemisia annua</name>
    <name type="common">Sweet wormwood</name>
    <dbReference type="NCBI Taxonomy" id="35608"/>
    <lineage>
        <taxon>Eukaryota</taxon>
        <taxon>Viridiplantae</taxon>
        <taxon>Streptophyta</taxon>
        <taxon>Embryophyta</taxon>
        <taxon>Tracheophyta</taxon>
        <taxon>Spermatophyta</taxon>
        <taxon>Magnoliopsida</taxon>
        <taxon>eudicotyledons</taxon>
        <taxon>Gunneridae</taxon>
        <taxon>Pentapetalae</taxon>
        <taxon>asterids</taxon>
        <taxon>campanulids</taxon>
        <taxon>Asterales</taxon>
        <taxon>Asteraceae</taxon>
        <taxon>Asteroideae</taxon>
        <taxon>Anthemideae</taxon>
        <taxon>Artemisiinae</taxon>
        <taxon>Artemisia</taxon>
    </lineage>
</organism>
<dbReference type="AlphaFoldDB" id="A0A2U1LFD9"/>
<dbReference type="Proteomes" id="UP000245207">
    <property type="component" value="Unassembled WGS sequence"/>
</dbReference>